<protein>
    <submittedName>
        <fullName evidence="3">Amidase</fullName>
        <ecNumber evidence="3">3.5.1.4</ecNumber>
    </submittedName>
</protein>
<evidence type="ECO:0000313" key="3">
    <source>
        <dbReference type="EMBL" id="MBF5052371.1"/>
    </source>
</evidence>
<keyword evidence="3" id="KW-0378">Hydrolase</keyword>
<dbReference type="EC" id="3.5.1.4" evidence="3"/>
<comment type="caution">
    <text evidence="3">The sequence shown here is derived from an EMBL/GenBank/DDBJ whole genome shotgun (WGS) entry which is preliminary data.</text>
</comment>
<evidence type="ECO:0000313" key="4">
    <source>
        <dbReference type="Proteomes" id="UP000644441"/>
    </source>
</evidence>
<feature type="domain" description="Amidase" evidence="2">
    <location>
        <begin position="43"/>
        <end position="461"/>
    </location>
</feature>
<evidence type="ECO:0000259" key="2">
    <source>
        <dbReference type="Pfam" id="PF01425"/>
    </source>
</evidence>
<dbReference type="PROSITE" id="PS00571">
    <property type="entry name" value="AMIDASES"/>
    <property type="match status" value="1"/>
</dbReference>
<dbReference type="RefSeq" id="WP_194855345.1">
    <property type="nucleotide sequence ID" value="NZ_ARXR01000005.1"/>
</dbReference>
<dbReference type="InterPro" id="IPR000120">
    <property type="entry name" value="Amidase"/>
</dbReference>
<accession>A0ABS0AFU7</accession>
<gene>
    <name evidence="3" type="ORF">ISO4_00973</name>
</gene>
<evidence type="ECO:0000256" key="1">
    <source>
        <dbReference type="ARBA" id="ARBA00009199"/>
    </source>
</evidence>
<sequence length="478" mass="51724">MNQYAGPAPEARLHAFRDDALGDHDATALADLLRRGERSAAQLTDAAIERIQAVNPALNGLALDTFETARRSADQRLRDGGEFAGVPSLIKDNIDVAGLPTGHGARAVRPRNAAKDSHFARQYLDQGFVLLGKTRLPDFGFSATTEYAGAPATRNPWAPGYSSGASSGGSAALVAAGAVPIAHGNDGGGSIRIPAACCGLVGLKPTRGRLVKSEASRSLPIDIIAEGVLTRSVRDTANFFAAAEQYYRNPKLPPIGRVEGPGRRRLRVGLVVDSITGSPTCPQTRAVVEDAGHLLAGLGHRVEEAPVPLERRFIDDFVLYYGFMAFMVSTFGRALFGPGFDPRQLDGLTRGLSRYYRRKLWKTPAVLYQLKRTWQAYARSFQHYDVVLSPVLAHTTPPLGYLSPNVDFEVLIDRLIKYVSFTPANNASGSPALSLPLGESREGLPIGVQFSALQGDEKTLLELAFELEQARPWRRIQN</sequence>
<dbReference type="InterPro" id="IPR023631">
    <property type="entry name" value="Amidase_dom"/>
</dbReference>
<dbReference type="SUPFAM" id="SSF75304">
    <property type="entry name" value="Amidase signature (AS) enzymes"/>
    <property type="match status" value="1"/>
</dbReference>
<dbReference type="Pfam" id="PF01425">
    <property type="entry name" value="Amidase"/>
    <property type="match status" value="1"/>
</dbReference>
<dbReference type="Proteomes" id="UP000644441">
    <property type="component" value="Unassembled WGS sequence"/>
</dbReference>
<organism evidence="3 4">
    <name type="scientific">Alloalcanivorax venustensis ISO4</name>
    <dbReference type="NCBI Taxonomy" id="1177184"/>
    <lineage>
        <taxon>Bacteria</taxon>
        <taxon>Pseudomonadati</taxon>
        <taxon>Pseudomonadota</taxon>
        <taxon>Gammaproteobacteria</taxon>
        <taxon>Oceanospirillales</taxon>
        <taxon>Alcanivoracaceae</taxon>
        <taxon>Alloalcanivorax</taxon>
    </lineage>
</organism>
<name>A0ABS0AFU7_9GAMM</name>
<dbReference type="Gene3D" id="3.90.1300.10">
    <property type="entry name" value="Amidase signature (AS) domain"/>
    <property type="match status" value="1"/>
</dbReference>
<dbReference type="PANTHER" id="PTHR11895">
    <property type="entry name" value="TRANSAMIDASE"/>
    <property type="match status" value="1"/>
</dbReference>
<dbReference type="InterPro" id="IPR036928">
    <property type="entry name" value="AS_sf"/>
</dbReference>
<dbReference type="GeneID" id="99765421"/>
<proteinExistence type="inferred from homology"/>
<dbReference type="NCBIfam" id="NF005899">
    <property type="entry name" value="PRK07869.1"/>
    <property type="match status" value="1"/>
</dbReference>
<keyword evidence="4" id="KW-1185">Reference proteome</keyword>
<dbReference type="GO" id="GO:0004040">
    <property type="term" value="F:amidase activity"/>
    <property type="evidence" value="ECO:0007669"/>
    <property type="project" value="UniProtKB-EC"/>
</dbReference>
<dbReference type="InterPro" id="IPR020556">
    <property type="entry name" value="Amidase_CS"/>
</dbReference>
<dbReference type="EMBL" id="ARXR01000005">
    <property type="protein sequence ID" value="MBF5052371.1"/>
    <property type="molecule type" value="Genomic_DNA"/>
</dbReference>
<dbReference type="PANTHER" id="PTHR11895:SF7">
    <property type="entry name" value="GLUTAMYL-TRNA(GLN) AMIDOTRANSFERASE SUBUNIT A, MITOCHONDRIAL"/>
    <property type="match status" value="1"/>
</dbReference>
<reference evidence="3 4" key="1">
    <citation type="submission" date="2012-09" db="EMBL/GenBank/DDBJ databases">
        <title>Genome Sequence of alkane-degrading Bacterium Alcanivorax venustensis ISO4.</title>
        <authorList>
            <person name="Lai Q."/>
            <person name="Shao Z."/>
        </authorList>
    </citation>
    <scope>NUCLEOTIDE SEQUENCE [LARGE SCALE GENOMIC DNA]</scope>
    <source>
        <strain evidence="3 4">ISO4</strain>
    </source>
</reference>
<comment type="similarity">
    <text evidence="1">Belongs to the amidase family.</text>
</comment>